<dbReference type="InterPro" id="IPR027417">
    <property type="entry name" value="P-loop_NTPase"/>
</dbReference>
<dbReference type="InterPro" id="IPR003960">
    <property type="entry name" value="ATPase_AAA_CS"/>
</dbReference>
<dbReference type="Pfam" id="PF17862">
    <property type="entry name" value="AAA_lid_3"/>
    <property type="match status" value="1"/>
</dbReference>
<evidence type="ECO:0000313" key="7">
    <source>
        <dbReference type="EMBL" id="OVE82829.1"/>
    </source>
</evidence>
<feature type="domain" description="AAA+ ATPase" evidence="6">
    <location>
        <begin position="179"/>
        <end position="316"/>
    </location>
</feature>
<comment type="similarity">
    <text evidence="4">Belongs to the AAA ATPase family.</text>
</comment>
<feature type="region of interest" description="Disordered" evidence="5">
    <location>
        <begin position="80"/>
        <end position="128"/>
    </location>
</feature>
<dbReference type="PROSITE" id="PS00674">
    <property type="entry name" value="AAA"/>
    <property type="match status" value="1"/>
</dbReference>
<protein>
    <recommendedName>
        <fullName evidence="6">AAA+ ATPase domain-containing protein</fullName>
    </recommendedName>
</protein>
<evidence type="ECO:0000256" key="3">
    <source>
        <dbReference type="ARBA" id="ARBA00023054"/>
    </source>
</evidence>
<keyword evidence="3" id="KW-0175">Coiled coil</keyword>
<sequence>MLEDGAHKEILEDDYERHRQLAEKFRERKEPAKAAEHYRKTAEIVDQIADLESAEKLAEKRRSLAKNLDEAADTLEAIASGEVSVVDGESETTAEFSDDRSGTQSGGPEPGGTANASPPGGTGNGDENKEVDAKAYLKDPPELDFDDVGGMTDLKQTVIDTIVDPLERPDLYEEYGLGVVNGVLLYGPPGTGKTYITQALAGKLGYNFIEVTPSDLSSSLVGEAADNVAELFTVARENQPCLVFIDEIDAIAGQRTGGAQTTQSQQQMVNQLLTELSDVQGEDVVVFAATNLLEAVDDAIKRSGRFDERIEVPPPDETAREAILRVHLRDRPVLTETIDWDEIVGLTEGYAASDLELVATTAARDALKEARDESEIQPVTQHHLTAAVESVDSSLADWDE</sequence>
<organism evidence="7 8">
    <name type="scientific">Natronolimnobius baerhuensis</name>
    <dbReference type="NCBI Taxonomy" id="253108"/>
    <lineage>
        <taxon>Archaea</taxon>
        <taxon>Methanobacteriati</taxon>
        <taxon>Methanobacteriota</taxon>
        <taxon>Stenosarchaea group</taxon>
        <taxon>Halobacteria</taxon>
        <taxon>Halobacteriales</taxon>
        <taxon>Natrialbaceae</taxon>
        <taxon>Natronolimnobius</taxon>
    </lineage>
</organism>
<comment type="caution">
    <text evidence="7">The sequence shown here is derived from an EMBL/GenBank/DDBJ whole genome shotgun (WGS) entry which is preliminary data.</text>
</comment>
<dbReference type="Proteomes" id="UP000196084">
    <property type="component" value="Unassembled WGS sequence"/>
</dbReference>
<evidence type="ECO:0000256" key="4">
    <source>
        <dbReference type="RuleBase" id="RU003651"/>
    </source>
</evidence>
<reference evidence="7 8" key="1">
    <citation type="submission" date="2017-02" db="EMBL/GenBank/DDBJ databases">
        <title>Natronthermophilus aegyptiacus gen. nov.,sp. nov., an aerobic, extremely halophilic alkalithermophilic archaeon isolated from the athalassohaline Wadi An Natrun, Egypt.</title>
        <authorList>
            <person name="Zhao B."/>
        </authorList>
    </citation>
    <scope>NUCLEOTIDE SEQUENCE [LARGE SCALE GENOMIC DNA]</scope>
    <source>
        <strain evidence="7 8">CGMCC 1.3597</strain>
    </source>
</reference>
<dbReference type="AlphaFoldDB" id="A0A202E3M2"/>
<dbReference type="SUPFAM" id="SSF52540">
    <property type="entry name" value="P-loop containing nucleoside triphosphate hydrolases"/>
    <property type="match status" value="1"/>
</dbReference>
<dbReference type="PANTHER" id="PTHR23077">
    <property type="entry name" value="AAA-FAMILY ATPASE"/>
    <property type="match status" value="1"/>
</dbReference>
<proteinExistence type="inferred from homology"/>
<dbReference type="PANTHER" id="PTHR23077:SF171">
    <property type="entry name" value="NUCLEAR VALOSIN-CONTAINING PROTEIN-LIKE"/>
    <property type="match status" value="1"/>
</dbReference>
<dbReference type="Gene3D" id="1.10.8.60">
    <property type="match status" value="1"/>
</dbReference>
<dbReference type="GO" id="GO:0016887">
    <property type="term" value="F:ATP hydrolysis activity"/>
    <property type="evidence" value="ECO:0007669"/>
    <property type="project" value="InterPro"/>
</dbReference>
<evidence type="ECO:0000313" key="8">
    <source>
        <dbReference type="Proteomes" id="UP000196084"/>
    </source>
</evidence>
<evidence type="ECO:0000259" key="6">
    <source>
        <dbReference type="SMART" id="SM00382"/>
    </source>
</evidence>
<keyword evidence="2 4" id="KW-0067">ATP-binding</keyword>
<keyword evidence="8" id="KW-1185">Reference proteome</keyword>
<keyword evidence="1 4" id="KW-0547">Nucleotide-binding</keyword>
<dbReference type="Gene3D" id="3.40.50.300">
    <property type="entry name" value="P-loop containing nucleotide triphosphate hydrolases"/>
    <property type="match status" value="1"/>
</dbReference>
<evidence type="ECO:0000256" key="5">
    <source>
        <dbReference type="SAM" id="MobiDB-lite"/>
    </source>
</evidence>
<dbReference type="SMART" id="SM00382">
    <property type="entry name" value="AAA"/>
    <property type="match status" value="1"/>
</dbReference>
<accession>A0A202E3M2</accession>
<dbReference type="FunFam" id="3.40.50.300:FF:001025">
    <property type="entry name" value="ATPase family, AAA domain-containing 2B"/>
    <property type="match status" value="1"/>
</dbReference>
<dbReference type="GO" id="GO:0005524">
    <property type="term" value="F:ATP binding"/>
    <property type="evidence" value="ECO:0007669"/>
    <property type="project" value="UniProtKB-KW"/>
</dbReference>
<evidence type="ECO:0000256" key="2">
    <source>
        <dbReference type="ARBA" id="ARBA00022840"/>
    </source>
</evidence>
<dbReference type="InterPro" id="IPR003593">
    <property type="entry name" value="AAA+_ATPase"/>
</dbReference>
<dbReference type="Pfam" id="PF00004">
    <property type="entry name" value="AAA"/>
    <property type="match status" value="1"/>
</dbReference>
<dbReference type="RefSeq" id="WP_087715647.1">
    <property type="nucleotide sequence ID" value="NZ_MWPH01000006.1"/>
</dbReference>
<name>A0A202E3M2_9EURY</name>
<dbReference type="InterPro" id="IPR041569">
    <property type="entry name" value="AAA_lid_3"/>
</dbReference>
<gene>
    <name evidence="7" type="ORF">B2G88_18725</name>
</gene>
<dbReference type="EMBL" id="MWPH01000006">
    <property type="protein sequence ID" value="OVE82829.1"/>
    <property type="molecule type" value="Genomic_DNA"/>
</dbReference>
<dbReference type="OrthoDB" id="77269at2157"/>
<dbReference type="InterPro" id="IPR003959">
    <property type="entry name" value="ATPase_AAA_core"/>
</dbReference>
<dbReference type="CDD" id="cd19481">
    <property type="entry name" value="RecA-like_protease"/>
    <property type="match status" value="1"/>
</dbReference>
<dbReference type="InterPro" id="IPR050168">
    <property type="entry name" value="AAA_ATPase_domain"/>
</dbReference>
<evidence type="ECO:0000256" key="1">
    <source>
        <dbReference type="ARBA" id="ARBA00022741"/>
    </source>
</evidence>